<evidence type="ECO:0000313" key="3">
    <source>
        <dbReference type="Proteomes" id="UP000188947"/>
    </source>
</evidence>
<proteinExistence type="predicted"/>
<keyword evidence="3" id="KW-1185">Reference proteome</keyword>
<protein>
    <recommendedName>
        <fullName evidence="4">Lipocalin-like domain-containing protein</fullName>
    </recommendedName>
</protein>
<feature type="chain" id="PRO_5030034744" description="Lipocalin-like domain-containing protein" evidence="1">
    <location>
        <begin position="26"/>
        <end position="143"/>
    </location>
</feature>
<gene>
    <name evidence="2" type="ORF">BMF97_03520</name>
</gene>
<dbReference type="RefSeq" id="WP_070904387.1">
    <property type="nucleotide sequence ID" value="NZ_CP016378.1"/>
</dbReference>
<keyword evidence="1" id="KW-0732">Signal</keyword>
<reference evidence="2 3" key="1">
    <citation type="submission" date="2016-11" db="EMBL/GenBank/DDBJ databases">
        <title>Genome sequence and comparative genomic analysis of clinical strain Elizabethkingia meningoseptica 61421 PRCM.</title>
        <authorList>
            <person name="Wang M."/>
            <person name="Hu S."/>
            <person name="Cao L."/>
            <person name="Jiang T."/>
            <person name="Zhou Y."/>
            <person name="Ming D."/>
        </authorList>
    </citation>
    <scope>NUCLEOTIDE SEQUENCE [LARGE SCALE GENOMIC DNA]</scope>
    <source>
        <strain evidence="2 3">61421 PRCM</strain>
    </source>
</reference>
<evidence type="ECO:0000313" key="2">
    <source>
        <dbReference type="EMBL" id="OOH97397.1"/>
    </source>
</evidence>
<evidence type="ECO:0008006" key="4">
    <source>
        <dbReference type="Google" id="ProtNLM"/>
    </source>
</evidence>
<organism evidence="2 3">
    <name type="scientific">Elizabethkingia meningoseptica</name>
    <name type="common">Chryseobacterium meningosepticum</name>
    <dbReference type="NCBI Taxonomy" id="238"/>
    <lineage>
        <taxon>Bacteria</taxon>
        <taxon>Pseudomonadati</taxon>
        <taxon>Bacteroidota</taxon>
        <taxon>Flavobacteriia</taxon>
        <taxon>Flavobacteriales</taxon>
        <taxon>Weeksellaceae</taxon>
        <taxon>Elizabethkingia</taxon>
    </lineage>
</organism>
<dbReference type="AlphaFoldDB" id="A0A1T3INL8"/>
<dbReference type="Proteomes" id="UP000188947">
    <property type="component" value="Unassembled WGS sequence"/>
</dbReference>
<comment type="caution">
    <text evidence="2">The sequence shown here is derived from an EMBL/GenBank/DDBJ whole genome shotgun (WGS) entry which is preliminary data.</text>
</comment>
<dbReference type="EMBL" id="MPOG01000004">
    <property type="protein sequence ID" value="OOH97397.1"/>
    <property type="molecule type" value="Genomic_DNA"/>
</dbReference>
<accession>A0A1T3INL8</accession>
<feature type="signal peptide" evidence="1">
    <location>
        <begin position="1"/>
        <end position="25"/>
    </location>
</feature>
<dbReference type="eggNOG" id="ENOG502ZJC4">
    <property type="taxonomic scope" value="Bacteria"/>
</dbReference>
<dbReference type="OrthoDB" id="1450562at2"/>
<dbReference type="STRING" id="238.BBD35_10780"/>
<sequence length="143" mass="16409">MKSIYHLFTTFLLLGFSLFSNTAKAQTKINLEGKSFSTMVTSLCAETFPPDPCAGYTDYMKLNFKKDRVEIVNERVQCNETRKNVLVSKWSQLKGNQIKIERLDYEGGPFITGNILILKNNQLTGKHNTRFTRDFIFEPVSVK</sequence>
<name>A0A1T3INL8_ELIME</name>
<evidence type="ECO:0000256" key="1">
    <source>
        <dbReference type="SAM" id="SignalP"/>
    </source>
</evidence>